<dbReference type="EMBL" id="CP034412">
    <property type="protein sequence ID" value="QCY47942.1"/>
    <property type="molecule type" value="Genomic_DNA"/>
</dbReference>
<sequence length="381" mass="40452">MAVPPPPLATDRAVPTAAPQMFPNPGPGQVQVRDAAAPGRSAVATAASVAGEPSCWLVTNDRELIDAMAMIALSCAVRLRHCPDPQQLPEMKVDGPVLWGADQCGWLGQHAPGTGQVLVGRDEHAQQLWLAASAWPQTRVAVLPQAAGWLGEYLGQWALRAGHGHTLALAALAGGIGTSSLACLSAHAGTLSGLESVVLDLDPHSGSLWPMLSWQPVSGIGWEQLRESRGHLAPHQFREMLPRCEGTAVLSWRQDPGTFVIDEPLAARVLVAARQAFDLVVIDTGRFIHPLAPVLGQFQDRMVLTGSGQSRQRATGYGYVLCAGTGRSPLGQPEGLLGFFPQHGGVQRCAERGELLQALRSRRLRQAIADCALLPLKESGS</sequence>
<protein>
    <submittedName>
        <fullName evidence="1">Uncharacterized protein</fullName>
    </submittedName>
</protein>
<dbReference type="Gene3D" id="3.40.50.300">
    <property type="entry name" value="P-loop containing nucleotide triphosphate hydrolases"/>
    <property type="match status" value="1"/>
</dbReference>
<gene>
    <name evidence="1" type="ORF">GcLGCM259_2233</name>
</gene>
<dbReference type="SUPFAM" id="SSF52540">
    <property type="entry name" value="P-loop containing nucleoside triphosphate hydrolases"/>
    <property type="match status" value="1"/>
</dbReference>
<evidence type="ECO:0000313" key="1">
    <source>
        <dbReference type="EMBL" id="QCY47942.1"/>
    </source>
</evidence>
<proteinExistence type="predicted"/>
<organism evidence="1 2">
    <name type="scientific">Glutamicibacter creatinolyticus</name>
    <dbReference type="NCBI Taxonomy" id="162496"/>
    <lineage>
        <taxon>Bacteria</taxon>
        <taxon>Bacillati</taxon>
        <taxon>Actinomycetota</taxon>
        <taxon>Actinomycetes</taxon>
        <taxon>Micrococcales</taxon>
        <taxon>Micrococcaceae</taxon>
        <taxon>Glutamicibacter</taxon>
    </lineage>
</organism>
<reference evidence="1 2" key="1">
    <citation type="submission" date="2018-12" db="EMBL/GenBank/DDBJ databases">
        <title>Complete Genome Sequence of Glutamicibacter creatinolyticus strain LGCM259,isolated from an abscess of a 12-year-old mare in Italy.</title>
        <authorList>
            <person name="Santos R.G."/>
            <person name="Silva A.L."/>
            <person name="Seyffert N."/>
            <person name="Castro T.L.P."/>
            <person name="Attili A.R."/>
            <person name="Rifici C."/>
            <person name="Mazzullo G."/>
            <person name="Brenig B."/>
            <person name="Venanzi F."/>
            <person name="Azevedo V."/>
        </authorList>
    </citation>
    <scope>NUCLEOTIDE SEQUENCE [LARGE SCALE GENOMIC DNA]</scope>
    <source>
        <strain evidence="1 2">LGCM 259</strain>
    </source>
</reference>
<dbReference type="KEGG" id="gcr:GcLGCM259_2233"/>
<dbReference type="InterPro" id="IPR027417">
    <property type="entry name" value="P-loop_NTPase"/>
</dbReference>
<accession>A0A5B7WVL9</accession>
<evidence type="ECO:0000313" key="2">
    <source>
        <dbReference type="Proteomes" id="UP000307000"/>
    </source>
</evidence>
<name>A0A5B7WVL9_9MICC</name>
<dbReference type="AlphaFoldDB" id="A0A5B7WVL9"/>
<keyword evidence="2" id="KW-1185">Reference proteome</keyword>
<dbReference type="Proteomes" id="UP000307000">
    <property type="component" value="Chromosome"/>
</dbReference>